<dbReference type="Pfam" id="PF01381">
    <property type="entry name" value="HTH_3"/>
    <property type="match status" value="1"/>
</dbReference>
<dbReference type="SUPFAM" id="SSF47413">
    <property type="entry name" value="lambda repressor-like DNA-binding domains"/>
    <property type="match status" value="1"/>
</dbReference>
<comment type="caution">
    <text evidence="3">The sequence shown here is derived from an EMBL/GenBank/DDBJ whole genome shotgun (WGS) entry which is preliminary data.</text>
</comment>
<dbReference type="RefSeq" id="WP_150040479.1">
    <property type="nucleotide sequence ID" value="NZ_OW485601.1"/>
</dbReference>
<evidence type="ECO:0000256" key="1">
    <source>
        <dbReference type="ARBA" id="ARBA00023125"/>
    </source>
</evidence>
<evidence type="ECO:0000313" key="3">
    <source>
        <dbReference type="EMBL" id="KAA5612380.1"/>
    </source>
</evidence>
<dbReference type="PROSITE" id="PS50943">
    <property type="entry name" value="HTH_CROC1"/>
    <property type="match status" value="1"/>
</dbReference>
<name>A0A5M6IVN6_9PROT</name>
<dbReference type="SMART" id="SM00530">
    <property type="entry name" value="HTH_XRE"/>
    <property type="match status" value="1"/>
</dbReference>
<sequence>MSSEPDSTTVPALGERIRAARRAQRLTQDQLARAVGVTRSAVAQWETGRAGQVGGNLARIARALGTSAEFLLTGQDRPAAPPIATRADEMALLRAYADCTPEDQALLLRTAVRLARREEA</sequence>
<reference evidence="3 4" key="1">
    <citation type="submission" date="2019-09" db="EMBL/GenBank/DDBJ databases">
        <title>Genome sequence of Rhodovastum atsumiense, a diverse member of the Acetobacteraceae family of non-sulfur purple photosynthetic bacteria.</title>
        <authorList>
            <person name="Meyer T."/>
            <person name="Kyndt J."/>
        </authorList>
    </citation>
    <scope>NUCLEOTIDE SEQUENCE [LARGE SCALE GENOMIC DNA]</scope>
    <source>
        <strain evidence="3 4">DSM 21279</strain>
    </source>
</reference>
<dbReference type="InterPro" id="IPR001387">
    <property type="entry name" value="Cro/C1-type_HTH"/>
</dbReference>
<dbReference type="CDD" id="cd00093">
    <property type="entry name" value="HTH_XRE"/>
    <property type="match status" value="1"/>
</dbReference>
<dbReference type="InterPro" id="IPR050807">
    <property type="entry name" value="TransReg_Diox_bact_type"/>
</dbReference>
<dbReference type="Gene3D" id="1.10.260.40">
    <property type="entry name" value="lambda repressor-like DNA-binding domains"/>
    <property type="match status" value="1"/>
</dbReference>
<keyword evidence="1" id="KW-0238">DNA-binding</keyword>
<dbReference type="AlphaFoldDB" id="A0A5M6IVN6"/>
<dbReference type="Proteomes" id="UP000325255">
    <property type="component" value="Unassembled WGS sequence"/>
</dbReference>
<dbReference type="PANTHER" id="PTHR46797:SF1">
    <property type="entry name" value="METHYLPHOSPHONATE SYNTHASE"/>
    <property type="match status" value="1"/>
</dbReference>
<feature type="domain" description="HTH cro/C1-type" evidence="2">
    <location>
        <begin position="17"/>
        <end position="71"/>
    </location>
</feature>
<organism evidence="3 4">
    <name type="scientific">Rhodovastum atsumiense</name>
    <dbReference type="NCBI Taxonomy" id="504468"/>
    <lineage>
        <taxon>Bacteria</taxon>
        <taxon>Pseudomonadati</taxon>
        <taxon>Pseudomonadota</taxon>
        <taxon>Alphaproteobacteria</taxon>
        <taxon>Acetobacterales</taxon>
        <taxon>Acetobacteraceae</taxon>
        <taxon>Rhodovastum</taxon>
    </lineage>
</organism>
<protein>
    <submittedName>
        <fullName evidence="3">Helix-turn-helix domain-containing protein</fullName>
    </submittedName>
</protein>
<dbReference type="GO" id="GO:0003677">
    <property type="term" value="F:DNA binding"/>
    <property type="evidence" value="ECO:0007669"/>
    <property type="project" value="UniProtKB-KW"/>
</dbReference>
<evidence type="ECO:0000313" key="4">
    <source>
        <dbReference type="Proteomes" id="UP000325255"/>
    </source>
</evidence>
<dbReference type="GO" id="GO:0003700">
    <property type="term" value="F:DNA-binding transcription factor activity"/>
    <property type="evidence" value="ECO:0007669"/>
    <property type="project" value="TreeGrafter"/>
</dbReference>
<gene>
    <name evidence="3" type="ORF">F1189_09385</name>
</gene>
<proteinExistence type="predicted"/>
<dbReference type="EMBL" id="VWPK01000012">
    <property type="protein sequence ID" value="KAA5612380.1"/>
    <property type="molecule type" value="Genomic_DNA"/>
</dbReference>
<dbReference type="InterPro" id="IPR010982">
    <property type="entry name" value="Lambda_DNA-bd_dom_sf"/>
</dbReference>
<evidence type="ECO:0000259" key="2">
    <source>
        <dbReference type="PROSITE" id="PS50943"/>
    </source>
</evidence>
<dbReference type="GO" id="GO:0005829">
    <property type="term" value="C:cytosol"/>
    <property type="evidence" value="ECO:0007669"/>
    <property type="project" value="TreeGrafter"/>
</dbReference>
<dbReference type="OrthoDB" id="9814751at2"/>
<keyword evidence="4" id="KW-1185">Reference proteome</keyword>
<accession>A0A5M6IVN6</accession>
<dbReference type="PANTHER" id="PTHR46797">
    <property type="entry name" value="HTH-TYPE TRANSCRIPTIONAL REGULATOR"/>
    <property type="match status" value="1"/>
</dbReference>